<dbReference type="PROSITE" id="PS50928">
    <property type="entry name" value="ABC_TM1"/>
    <property type="match status" value="1"/>
</dbReference>
<accession>A0AAX2EPB3</accession>
<dbReference type="RefSeq" id="WP_072438826.1">
    <property type="nucleotide sequence ID" value="NZ_FONC01000004.1"/>
</dbReference>
<gene>
    <name evidence="13" type="ORF">SAMN03159428_01120</name>
    <name evidence="12" type="ORF">SAMN03159514_01224</name>
</gene>
<evidence type="ECO:0000256" key="8">
    <source>
        <dbReference type="ARBA" id="ARBA00022989"/>
    </source>
</evidence>
<dbReference type="GO" id="GO:0022857">
    <property type="term" value="F:transmembrane transporter activity"/>
    <property type="evidence" value="ECO:0007669"/>
    <property type="project" value="InterPro"/>
</dbReference>
<comment type="subcellular location">
    <subcellularLocation>
        <location evidence="1">Cell inner membrane</location>
        <topology evidence="1">Multi-pass membrane protein</topology>
    </subcellularLocation>
    <subcellularLocation>
        <location evidence="10">Cell membrane</location>
        <topology evidence="10">Multi-pass membrane protein</topology>
    </subcellularLocation>
</comment>
<comment type="caution">
    <text evidence="12">The sequence shown here is derived from an EMBL/GenBank/DDBJ whole genome shotgun (WGS) entry which is preliminary data.</text>
</comment>
<feature type="transmembrane region" description="Helical" evidence="10">
    <location>
        <begin position="216"/>
        <end position="235"/>
    </location>
</feature>
<evidence type="ECO:0000256" key="1">
    <source>
        <dbReference type="ARBA" id="ARBA00004429"/>
    </source>
</evidence>
<dbReference type="InterPro" id="IPR010065">
    <property type="entry name" value="AA_ABC_transptr_permease_3TM"/>
</dbReference>
<evidence type="ECO:0000259" key="11">
    <source>
        <dbReference type="PROSITE" id="PS50928"/>
    </source>
</evidence>
<feature type="transmembrane region" description="Helical" evidence="10">
    <location>
        <begin position="114"/>
        <end position="136"/>
    </location>
</feature>
<comment type="similarity">
    <text evidence="2">Belongs to the binding-protein-dependent transport system permease family. HisMQ subfamily.</text>
</comment>
<dbReference type="Gene3D" id="1.10.3720.10">
    <property type="entry name" value="MetI-like"/>
    <property type="match status" value="1"/>
</dbReference>
<evidence type="ECO:0000313" key="15">
    <source>
        <dbReference type="Proteomes" id="UP000199173"/>
    </source>
</evidence>
<evidence type="ECO:0000313" key="13">
    <source>
        <dbReference type="EMBL" id="SFT57122.1"/>
    </source>
</evidence>
<sequence>MQNAVVFWLRRNLFSSVAQTVLTLLLLTVIGLVASTLIRWGIIDAVGFDGTAEQCRAATGACWAVIGEKYRPILFGLYPYDEQWRAALAMLVWFITIGLSLSPMCWHSRLLWPLWLVSIALMSVLMSGGLFGLKAVPSSDWGGLPLTLLLFSGTVIIGMPVSVILALGRRSPLPFLRGLSVIFIESLRGVPLITILFVAVNVFPLFLPAGMEVNKLLRVIIGIALFFACYQAEVIRGGLQAVPRGQYEAAAVLNLGYWHTTTKIVLPQALRICLPAVTNHIIAAMKNSSFVIIIGLFDVLTATTAAMQDPQWRRYYIETYVFIASLYLVFGFLLSRYAVWVEKRIDASRNPEGVS</sequence>
<feature type="transmembrane region" description="Helical" evidence="10">
    <location>
        <begin position="84"/>
        <end position="102"/>
    </location>
</feature>
<keyword evidence="9 10" id="KW-0472">Membrane</keyword>
<evidence type="ECO:0000256" key="2">
    <source>
        <dbReference type="ARBA" id="ARBA00010072"/>
    </source>
</evidence>
<evidence type="ECO:0000256" key="3">
    <source>
        <dbReference type="ARBA" id="ARBA00022448"/>
    </source>
</evidence>
<keyword evidence="5" id="KW-0997">Cell inner membrane</keyword>
<dbReference type="CDD" id="cd06261">
    <property type="entry name" value="TM_PBP2"/>
    <property type="match status" value="1"/>
</dbReference>
<evidence type="ECO:0000256" key="4">
    <source>
        <dbReference type="ARBA" id="ARBA00022475"/>
    </source>
</evidence>
<reference evidence="14 15" key="1">
    <citation type="submission" date="2016-10" db="EMBL/GenBank/DDBJ databases">
        <authorList>
            <person name="Varghese N."/>
            <person name="Submissions S."/>
        </authorList>
    </citation>
    <scope>NUCLEOTIDE SEQUENCE [LARGE SCALE GENOMIC DNA]</scope>
    <source>
        <strain evidence="13 14">NFIX06</strain>
        <strain evidence="12 15">NFIX08</strain>
    </source>
</reference>
<keyword evidence="3 10" id="KW-0813">Transport</keyword>
<dbReference type="Proteomes" id="UP000199173">
    <property type="component" value="Unassembled WGS sequence"/>
</dbReference>
<dbReference type="InterPro" id="IPR035906">
    <property type="entry name" value="MetI-like_sf"/>
</dbReference>
<evidence type="ECO:0000313" key="14">
    <source>
        <dbReference type="Proteomes" id="UP000198760"/>
    </source>
</evidence>
<keyword evidence="6 10" id="KW-0812">Transmembrane</keyword>
<feature type="transmembrane region" description="Helical" evidence="10">
    <location>
        <begin position="319"/>
        <end position="339"/>
    </location>
</feature>
<feature type="transmembrane region" description="Helical" evidence="10">
    <location>
        <begin position="148"/>
        <end position="168"/>
    </location>
</feature>
<dbReference type="PANTHER" id="PTHR30614:SF41">
    <property type="entry name" value="INNER MEMBRANE AMINO-ACID ABC TRANSPORTER PERMEASE PROTEIN YHDY"/>
    <property type="match status" value="1"/>
</dbReference>
<dbReference type="Proteomes" id="UP000198760">
    <property type="component" value="Unassembled WGS sequence"/>
</dbReference>
<feature type="domain" description="ABC transmembrane type-1" evidence="11">
    <location>
        <begin position="144"/>
        <end position="338"/>
    </location>
</feature>
<dbReference type="GO" id="GO:0006865">
    <property type="term" value="P:amino acid transport"/>
    <property type="evidence" value="ECO:0007669"/>
    <property type="project" value="UniProtKB-KW"/>
</dbReference>
<dbReference type="AlphaFoldDB" id="A0AAX2EPB3"/>
<feature type="transmembrane region" description="Helical" evidence="10">
    <location>
        <begin position="290"/>
        <end position="307"/>
    </location>
</feature>
<evidence type="ECO:0000256" key="6">
    <source>
        <dbReference type="ARBA" id="ARBA00022692"/>
    </source>
</evidence>
<feature type="transmembrane region" description="Helical" evidence="10">
    <location>
        <begin position="21"/>
        <end position="42"/>
    </location>
</feature>
<keyword evidence="7" id="KW-0029">Amino-acid transport</keyword>
<dbReference type="InterPro" id="IPR000515">
    <property type="entry name" value="MetI-like"/>
</dbReference>
<dbReference type="EMBL" id="FPAV01000002">
    <property type="protein sequence ID" value="SFT57122.1"/>
    <property type="molecule type" value="Genomic_DNA"/>
</dbReference>
<evidence type="ECO:0000313" key="12">
    <source>
        <dbReference type="EMBL" id="SFR03989.1"/>
    </source>
</evidence>
<evidence type="ECO:0000256" key="9">
    <source>
        <dbReference type="ARBA" id="ARBA00023136"/>
    </source>
</evidence>
<dbReference type="GO" id="GO:0043190">
    <property type="term" value="C:ATP-binding cassette (ABC) transporter complex"/>
    <property type="evidence" value="ECO:0007669"/>
    <property type="project" value="InterPro"/>
</dbReference>
<dbReference type="PANTHER" id="PTHR30614">
    <property type="entry name" value="MEMBRANE COMPONENT OF AMINO ACID ABC TRANSPORTER"/>
    <property type="match status" value="1"/>
</dbReference>
<dbReference type="NCBIfam" id="TIGR01726">
    <property type="entry name" value="HEQRo_perm_3TM"/>
    <property type="match status" value="1"/>
</dbReference>
<feature type="transmembrane region" description="Helical" evidence="10">
    <location>
        <begin position="189"/>
        <end position="210"/>
    </location>
</feature>
<dbReference type="EMBL" id="FOYJ01000002">
    <property type="protein sequence ID" value="SFR03989.1"/>
    <property type="molecule type" value="Genomic_DNA"/>
</dbReference>
<keyword evidence="4" id="KW-1003">Cell membrane</keyword>
<name>A0AAX2EPB3_9ENTR</name>
<organism evidence="12 15">
    <name type="scientific">Kosakonia radicincitans</name>
    <dbReference type="NCBI Taxonomy" id="283686"/>
    <lineage>
        <taxon>Bacteria</taxon>
        <taxon>Pseudomonadati</taxon>
        <taxon>Pseudomonadota</taxon>
        <taxon>Gammaproteobacteria</taxon>
        <taxon>Enterobacterales</taxon>
        <taxon>Enterobacteriaceae</taxon>
        <taxon>Kosakonia</taxon>
    </lineage>
</organism>
<evidence type="ECO:0000256" key="5">
    <source>
        <dbReference type="ARBA" id="ARBA00022519"/>
    </source>
</evidence>
<evidence type="ECO:0000256" key="10">
    <source>
        <dbReference type="RuleBase" id="RU363032"/>
    </source>
</evidence>
<dbReference type="InterPro" id="IPR043429">
    <property type="entry name" value="ArtM/GltK/GlnP/TcyL/YhdX-like"/>
</dbReference>
<proteinExistence type="inferred from homology"/>
<evidence type="ECO:0000256" key="7">
    <source>
        <dbReference type="ARBA" id="ARBA00022970"/>
    </source>
</evidence>
<dbReference type="Pfam" id="PF00528">
    <property type="entry name" value="BPD_transp_1"/>
    <property type="match status" value="1"/>
</dbReference>
<protein>
    <submittedName>
        <fullName evidence="12">General L-amino acid transport system permease protein</fullName>
    </submittedName>
</protein>
<keyword evidence="8 10" id="KW-1133">Transmembrane helix</keyword>
<dbReference type="SUPFAM" id="SSF161098">
    <property type="entry name" value="MetI-like"/>
    <property type="match status" value="1"/>
</dbReference>
<keyword evidence="14" id="KW-1185">Reference proteome</keyword>